<accession>A0AC61KXX9</accession>
<name>A0AC61KXX9_9EURY</name>
<evidence type="ECO:0000313" key="2">
    <source>
        <dbReference type="Proteomes" id="UP000248329"/>
    </source>
</evidence>
<evidence type="ECO:0000313" key="1">
    <source>
        <dbReference type="EMBL" id="PXF56326.1"/>
    </source>
</evidence>
<reference evidence="1" key="1">
    <citation type="submission" date="2018-01" db="EMBL/GenBank/DDBJ databases">
        <authorList>
            <person name="Krukenberg V."/>
        </authorList>
    </citation>
    <scope>NUCLEOTIDE SEQUENCE</scope>
    <source>
        <strain evidence="1">E20ANME2</strain>
    </source>
</reference>
<organism evidence="1 2">
    <name type="scientific">Candidatus Methanogaster sp</name>
    <dbReference type="NCBI Taxonomy" id="3386292"/>
    <lineage>
        <taxon>Archaea</taxon>
        <taxon>Methanobacteriati</taxon>
        <taxon>Methanobacteriota</taxon>
        <taxon>Stenosarchaea group</taxon>
        <taxon>Methanomicrobia</taxon>
        <taxon>Methanosarcinales</taxon>
        <taxon>ANME-2 cluster</taxon>
        <taxon>Candidatus Methanogasteraceae</taxon>
        <taxon>Candidatus Methanogaster</taxon>
    </lineage>
</organism>
<dbReference type="EMBL" id="PQXF01000109">
    <property type="protein sequence ID" value="PXF56326.1"/>
    <property type="molecule type" value="Genomic_DNA"/>
</dbReference>
<comment type="caution">
    <text evidence="1">The sequence shown here is derived from an EMBL/GenBank/DDBJ whole genome shotgun (WGS) entry which is preliminary data.</text>
</comment>
<proteinExistence type="predicted"/>
<sequence>MKAPASPERYSFTSFKIPEKRAPASVPLTIAVVNPSYNESIGLSKFVKTFSGFLASSLDEIIIAKGMTAKGPYENLNMITYLDKKASDLTLTEIVFVGLREKEWISTDDAFVDTEDERNVLCDLSTYAIKAEVWIALEMREPLTAEHCKNSGKIQLHTRGKWDIA</sequence>
<dbReference type="Proteomes" id="UP000248329">
    <property type="component" value="Unassembled WGS sequence"/>
</dbReference>
<protein>
    <submittedName>
        <fullName evidence="1">Uncharacterized protein</fullName>
    </submittedName>
</protein>
<gene>
    <name evidence="1" type="ORF">C4B59_17075</name>
</gene>